<protein>
    <recommendedName>
        <fullName evidence="1">PDZ domain-containing protein</fullName>
    </recommendedName>
</protein>
<keyword evidence="3" id="KW-1185">Reference proteome</keyword>
<gene>
    <name evidence="2" type="ORF">SARC_10191</name>
</gene>
<accession>A0A0L0FMS8</accession>
<feature type="domain" description="PDZ" evidence="1">
    <location>
        <begin position="46"/>
        <end position="108"/>
    </location>
</feature>
<proteinExistence type="predicted"/>
<organism evidence="2 3">
    <name type="scientific">Sphaeroforma arctica JP610</name>
    <dbReference type="NCBI Taxonomy" id="667725"/>
    <lineage>
        <taxon>Eukaryota</taxon>
        <taxon>Ichthyosporea</taxon>
        <taxon>Ichthyophonida</taxon>
        <taxon>Sphaeroforma</taxon>
    </lineage>
</organism>
<dbReference type="Proteomes" id="UP000054560">
    <property type="component" value="Unassembled WGS sequence"/>
</dbReference>
<dbReference type="InterPro" id="IPR001478">
    <property type="entry name" value="PDZ"/>
</dbReference>
<evidence type="ECO:0000259" key="1">
    <source>
        <dbReference type="PROSITE" id="PS50106"/>
    </source>
</evidence>
<evidence type="ECO:0000313" key="3">
    <source>
        <dbReference type="Proteomes" id="UP000054560"/>
    </source>
</evidence>
<dbReference type="SUPFAM" id="SSF50156">
    <property type="entry name" value="PDZ domain-like"/>
    <property type="match status" value="1"/>
</dbReference>
<dbReference type="RefSeq" id="XP_014151250.1">
    <property type="nucleotide sequence ID" value="XM_014295775.1"/>
</dbReference>
<dbReference type="PROSITE" id="PS50106">
    <property type="entry name" value="PDZ"/>
    <property type="match status" value="1"/>
</dbReference>
<name>A0A0L0FMS8_9EUKA</name>
<dbReference type="GeneID" id="25910695"/>
<evidence type="ECO:0000313" key="2">
    <source>
        <dbReference type="EMBL" id="KNC77348.1"/>
    </source>
</evidence>
<dbReference type="EMBL" id="KQ242762">
    <property type="protein sequence ID" value="KNC77348.1"/>
    <property type="molecule type" value="Genomic_DNA"/>
</dbReference>
<dbReference type="Gene3D" id="2.30.42.10">
    <property type="match status" value="1"/>
</dbReference>
<sequence length="260" mass="29818">MTYYKRSLNDYGSGAYGSYDHKFADDCYTDDSHCCEFDCNDRVRGEVIVHKQPNSYFGLQFVNMNGRQFVSKVDIDPASAAYRSGLCLGDRVEVANGQTTADIRCLPHMLDQCSAVHLEYTRQPFLKDIEVCWNQDISSVLNEIHQEQWLLIAIEDTCILDLNDTELCARVKKMFKKRETITLKVVYDQMGLKFIDELAYLIAVSDGNLTLKEYLDPTLSVDKPIVQKKSLRYKIFSSLRRCSDKTTNTARTSLRNILNV</sequence>
<dbReference type="AlphaFoldDB" id="A0A0L0FMS8"/>
<dbReference type="InterPro" id="IPR036034">
    <property type="entry name" value="PDZ_sf"/>
</dbReference>
<reference evidence="2 3" key="1">
    <citation type="submission" date="2011-02" db="EMBL/GenBank/DDBJ databases">
        <title>The Genome Sequence of Sphaeroforma arctica JP610.</title>
        <authorList>
            <consortium name="The Broad Institute Genome Sequencing Platform"/>
            <person name="Russ C."/>
            <person name="Cuomo C."/>
            <person name="Young S.K."/>
            <person name="Zeng Q."/>
            <person name="Gargeya S."/>
            <person name="Alvarado L."/>
            <person name="Berlin A."/>
            <person name="Chapman S.B."/>
            <person name="Chen Z."/>
            <person name="Freedman E."/>
            <person name="Gellesch M."/>
            <person name="Goldberg J."/>
            <person name="Griggs A."/>
            <person name="Gujja S."/>
            <person name="Heilman E."/>
            <person name="Heiman D."/>
            <person name="Howarth C."/>
            <person name="Mehta T."/>
            <person name="Neiman D."/>
            <person name="Pearson M."/>
            <person name="Roberts A."/>
            <person name="Saif S."/>
            <person name="Shea T."/>
            <person name="Shenoy N."/>
            <person name="Sisk P."/>
            <person name="Stolte C."/>
            <person name="Sykes S."/>
            <person name="White J."/>
            <person name="Yandava C."/>
            <person name="Burger G."/>
            <person name="Gray M.W."/>
            <person name="Holland P.W.H."/>
            <person name="King N."/>
            <person name="Lang F.B.F."/>
            <person name="Roger A.J."/>
            <person name="Ruiz-Trillo I."/>
            <person name="Haas B."/>
            <person name="Nusbaum C."/>
            <person name="Birren B."/>
        </authorList>
    </citation>
    <scope>NUCLEOTIDE SEQUENCE [LARGE SCALE GENOMIC DNA]</scope>
    <source>
        <strain evidence="2 3">JP610</strain>
    </source>
</reference>